<name>A0A644WM39_9ZZZZ</name>
<dbReference type="EMBL" id="VSSQ01001057">
    <property type="protein sequence ID" value="MPM04647.1"/>
    <property type="molecule type" value="Genomic_DNA"/>
</dbReference>
<proteinExistence type="predicted"/>
<protein>
    <recommendedName>
        <fullName evidence="2">DUF4878 domain-containing protein</fullName>
    </recommendedName>
</protein>
<organism evidence="1">
    <name type="scientific">bioreactor metagenome</name>
    <dbReference type="NCBI Taxonomy" id="1076179"/>
    <lineage>
        <taxon>unclassified sequences</taxon>
        <taxon>metagenomes</taxon>
        <taxon>ecological metagenomes</taxon>
    </lineage>
</organism>
<accession>A0A644WM39</accession>
<dbReference type="AlphaFoldDB" id="A0A644WM39"/>
<comment type="caution">
    <text evidence="1">The sequence shown here is derived from an EMBL/GenBank/DDBJ whole genome shotgun (WGS) entry which is preliminary data.</text>
</comment>
<reference evidence="1" key="1">
    <citation type="submission" date="2019-08" db="EMBL/GenBank/DDBJ databases">
        <authorList>
            <person name="Kucharzyk K."/>
            <person name="Murdoch R.W."/>
            <person name="Higgins S."/>
            <person name="Loffler F."/>
        </authorList>
    </citation>
    <scope>NUCLEOTIDE SEQUENCE</scope>
</reference>
<gene>
    <name evidence="1" type="ORF">SDC9_50926</name>
</gene>
<evidence type="ECO:0000313" key="1">
    <source>
        <dbReference type="EMBL" id="MPM04647.1"/>
    </source>
</evidence>
<evidence type="ECO:0008006" key="2">
    <source>
        <dbReference type="Google" id="ProtNLM"/>
    </source>
</evidence>
<sequence>MKKYFFVAITIIAVYIISSCHIQSKKPEYIAEKFLKYISNKEFANAEKLSTGDALKTVRTLEAFESIVELDSIDTTESIAPVIENINCIVSDKKATCTYNQDGRQGSIELQNVKGHWLVSKFPKETSSSNSDQDVQPVEEYDTTDYLIYNDSAAYLTLTLTDTSNLFGFAKIGFEMTSLYFQFIDTCWFLAEMFDKNGKQIGAKQLTRFDYLYPEDYSAESVFCYGINTFDISEIRLTPVSLIINEEKRDFIPSTLTISDNDFGIKVTIKDVRK</sequence>
<dbReference type="PROSITE" id="PS51257">
    <property type="entry name" value="PROKAR_LIPOPROTEIN"/>
    <property type="match status" value="1"/>
</dbReference>